<dbReference type="Gene3D" id="3.90.15.10">
    <property type="entry name" value="Topoisomerase I, Chain A, domain 3"/>
    <property type="match status" value="1"/>
</dbReference>
<reference evidence="9 10" key="1">
    <citation type="submission" date="2019-06" db="EMBL/GenBank/DDBJ databases">
        <title>Sorghum-associated microbial communities from plants grown in Nebraska, USA.</title>
        <authorList>
            <person name="Schachtman D."/>
        </authorList>
    </citation>
    <scope>NUCLEOTIDE SEQUENCE [LARGE SCALE GENOMIC DNA]</scope>
    <source>
        <strain evidence="9 10">1209</strain>
    </source>
</reference>
<evidence type="ECO:0000256" key="6">
    <source>
        <dbReference type="ARBA" id="ARBA00023235"/>
    </source>
</evidence>
<keyword evidence="5" id="KW-0238">DNA-binding</keyword>
<dbReference type="Pfam" id="PF21338">
    <property type="entry name" value="Top1B_N_bact"/>
    <property type="match status" value="1"/>
</dbReference>
<dbReference type="PRINTS" id="PR00416">
    <property type="entry name" value="EUTPISMRASEI"/>
</dbReference>
<feature type="domain" description="DNA topoisomerase I catalytic core eukaryotic-type" evidence="7">
    <location>
        <begin position="145"/>
        <end position="372"/>
    </location>
</feature>
<evidence type="ECO:0000256" key="1">
    <source>
        <dbReference type="ARBA" id="ARBA00000213"/>
    </source>
</evidence>
<dbReference type="SUPFAM" id="SSF56349">
    <property type="entry name" value="DNA breaking-rejoining enzymes"/>
    <property type="match status" value="1"/>
</dbReference>
<evidence type="ECO:0000259" key="7">
    <source>
        <dbReference type="Pfam" id="PF01028"/>
    </source>
</evidence>
<comment type="caution">
    <text evidence="9">The sequence shown here is derived from an EMBL/GenBank/DDBJ whole genome shotgun (WGS) entry which is preliminary data.</text>
</comment>
<sequence length="403" mass="45970">MGCLQQRPIAILFLLMLLAPRQPPCELLLSNFGTQKVLVICMENTVKTLEQIGRDPKFTAKAIGLRHVSDTTPGYSRKKAGKGWSYYDPNGILVKDKALIDRFRKLVIPPAYTQVWISPYENSHLLFTGIDAAGRKQYRYHAAWNKVRNQTKYHRMQHFADSLPAIRAQVDKDLSRHQLDHEKVVALVVRLMELTSIRVGNESYKKLYGSFGLTTLMNHHVKVDGAKIWFQFKGKKGVLQKVSLKSKRLARIVKQCRDIPGKDLFEYYNEQGEPCTIGSGDINDYLKAITGEDFTAKDFRTWAGSINALYAIKEAGQFSSMAECKRKMVMVIDKVALNLGNTRTVCKKYYIHPTIMKSYEEGTIFRYTDQFNGAEEMEVASLSLAEQVLLQLLEKEQLLETVE</sequence>
<dbReference type="Gene3D" id="3.30.66.10">
    <property type="entry name" value="DNA topoisomerase I domain"/>
    <property type="match status" value="1"/>
</dbReference>
<evidence type="ECO:0000256" key="4">
    <source>
        <dbReference type="ARBA" id="ARBA00023029"/>
    </source>
</evidence>
<comment type="catalytic activity">
    <reaction evidence="1">
        <text>ATP-independent breakage of single-stranded DNA, followed by passage and rejoining.</text>
        <dbReference type="EC" id="5.6.2.1"/>
    </reaction>
</comment>
<dbReference type="PROSITE" id="PS52038">
    <property type="entry name" value="TOPO_IB_2"/>
    <property type="match status" value="1"/>
</dbReference>
<evidence type="ECO:0000313" key="10">
    <source>
        <dbReference type="Proteomes" id="UP000320811"/>
    </source>
</evidence>
<dbReference type="GO" id="GO:0003677">
    <property type="term" value="F:DNA binding"/>
    <property type="evidence" value="ECO:0007669"/>
    <property type="project" value="UniProtKB-KW"/>
</dbReference>
<dbReference type="Gene3D" id="1.10.132.120">
    <property type="match status" value="1"/>
</dbReference>
<dbReference type="Proteomes" id="UP000320811">
    <property type="component" value="Unassembled WGS sequence"/>
</dbReference>
<protein>
    <recommendedName>
        <fullName evidence="3">DNA topoisomerase</fullName>
        <ecNumber evidence="3">5.6.2.1</ecNumber>
    </recommendedName>
</protein>
<dbReference type="InterPro" id="IPR035447">
    <property type="entry name" value="DNA_topo_I_N_sf"/>
</dbReference>
<dbReference type="GO" id="GO:0006265">
    <property type="term" value="P:DNA topological change"/>
    <property type="evidence" value="ECO:0007669"/>
    <property type="project" value="InterPro"/>
</dbReference>
<dbReference type="InterPro" id="IPR049331">
    <property type="entry name" value="Top1B_N_bact"/>
</dbReference>
<evidence type="ECO:0000259" key="8">
    <source>
        <dbReference type="Pfam" id="PF21338"/>
    </source>
</evidence>
<evidence type="ECO:0000256" key="5">
    <source>
        <dbReference type="ARBA" id="ARBA00023125"/>
    </source>
</evidence>
<dbReference type="EMBL" id="VIWO01000011">
    <property type="protein sequence ID" value="TWF33869.1"/>
    <property type="molecule type" value="Genomic_DNA"/>
</dbReference>
<dbReference type="InterPro" id="IPR011010">
    <property type="entry name" value="DNA_brk_join_enz"/>
</dbReference>
<keyword evidence="6 9" id="KW-0413">Isomerase</keyword>
<accession>A0A561P6X6</accession>
<dbReference type="GO" id="GO:0003917">
    <property type="term" value="F:DNA topoisomerase type I (single strand cut, ATP-independent) activity"/>
    <property type="evidence" value="ECO:0007669"/>
    <property type="project" value="UniProtKB-EC"/>
</dbReference>
<proteinExistence type="inferred from homology"/>
<dbReference type="InterPro" id="IPR001631">
    <property type="entry name" value="TopoI"/>
</dbReference>
<evidence type="ECO:0000256" key="3">
    <source>
        <dbReference type="ARBA" id="ARBA00012891"/>
    </source>
</evidence>
<keyword evidence="10" id="KW-1185">Reference proteome</keyword>
<dbReference type="EC" id="5.6.2.1" evidence="3"/>
<dbReference type="InterPro" id="IPR014711">
    <property type="entry name" value="TopoI_cat_a-hlx-sub_euk"/>
</dbReference>
<name>A0A561P6X6_9BACT</name>
<keyword evidence="4" id="KW-0799">Topoisomerase</keyword>
<dbReference type="AlphaFoldDB" id="A0A561P6X6"/>
<evidence type="ECO:0000313" key="9">
    <source>
        <dbReference type="EMBL" id="TWF33869.1"/>
    </source>
</evidence>
<comment type="similarity">
    <text evidence="2">Belongs to the type IB topoisomerase family.</text>
</comment>
<evidence type="ECO:0000256" key="2">
    <source>
        <dbReference type="ARBA" id="ARBA00006645"/>
    </source>
</evidence>
<dbReference type="SUPFAM" id="SSF55869">
    <property type="entry name" value="DNA topoisomerase I domain"/>
    <property type="match status" value="1"/>
</dbReference>
<dbReference type="Pfam" id="PF01028">
    <property type="entry name" value="Topoisom_I"/>
    <property type="match status" value="1"/>
</dbReference>
<dbReference type="InterPro" id="IPR013500">
    <property type="entry name" value="TopoI_cat_euk"/>
</dbReference>
<feature type="domain" description="DNA topoisomerase IB N-terminal" evidence="8">
    <location>
        <begin position="83"/>
        <end position="131"/>
    </location>
</feature>
<organism evidence="9 10">
    <name type="scientific">Chitinophaga polysaccharea</name>
    <dbReference type="NCBI Taxonomy" id="1293035"/>
    <lineage>
        <taxon>Bacteria</taxon>
        <taxon>Pseudomonadati</taxon>
        <taxon>Bacteroidota</taxon>
        <taxon>Chitinophagia</taxon>
        <taxon>Chitinophagales</taxon>
        <taxon>Chitinophagaceae</taxon>
        <taxon>Chitinophaga</taxon>
    </lineage>
</organism>
<gene>
    <name evidence="9" type="ORF">FHW36_11159</name>
</gene>